<dbReference type="KEGG" id="ccho:CCHOA_10175"/>
<name>A0A3G6JBE9_9CORY</name>
<reference evidence="3 4" key="1">
    <citation type="submission" date="2018-11" db="EMBL/GenBank/DDBJ databases">
        <authorList>
            <person name="Kleinhagauer T."/>
            <person name="Glaeser S.P."/>
            <person name="Spergser J."/>
            <person name="Ruckert C."/>
            <person name="Kaempfer P."/>
            <person name="Busse H.-J."/>
        </authorList>
    </citation>
    <scope>NUCLEOTIDE SEQUENCE [LARGE SCALE GENOMIC DNA]</scope>
    <source>
        <strain evidence="3 4">200CH</strain>
    </source>
</reference>
<evidence type="ECO:0000256" key="2">
    <source>
        <dbReference type="SAM" id="SignalP"/>
    </source>
</evidence>
<evidence type="ECO:0000313" key="4">
    <source>
        <dbReference type="Proteomes" id="UP000269019"/>
    </source>
</evidence>
<organism evidence="3 4">
    <name type="scientific">Corynebacterium choanae</name>
    <dbReference type="NCBI Taxonomy" id="1862358"/>
    <lineage>
        <taxon>Bacteria</taxon>
        <taxon>Bacillati</taxon>
        <taxon>Actinomycetota</taxon>
        <taxon>Actinomycetes</taxon>
        <taxon>Mycobacteriales</taxon>
        <taxon>Corynebacteriaceae</taxon>
        <taxon>Corynebacterium</taxon>
    </lineage>
</organism>
<gene>
    <name evidence="3" type="ORF">CCHOA_10175</name>
</gene>
<keyword evidence="2" id="KW-0732">Signal</keyword>
<sequence length="322" mass="35491" precursor="true">MFTQDLDSRAPRWVRLVTATVSAVTLSLSAASPAVAFSSMSADTGGYVAGDPVKVRPQPQPQPQPEPQPQPKPEPQPKPQPQPKPKPKPQPQPQPQPEPEPQPKPKPKPQPHPQPEPRPTRVEDRDQTRTDQLRPGVALYGLSGGCTAGIFTYLKDDPQREFVVIPELCGKIGDELSIQLYDGTFVPVGRVVDGFGESYHRLNLLEISNTRVQISSDLGIEPEVKRSISIRSVYQGGLYTCYFGAEALSCGIPNWADLDTEYFEFAAARAKENYGAPVISLHSDGTWRSVGVVTYWNVEKQIAGVQSIEPLLNHFGLDWYAM</sequence>
<keyword evidence="4" id="KW-1185">Reference proteome</keyword>
<dbReference type="EMBL" id="CP033896">
    <property type="protein sequence ID" value="AZA14418.1"/>
    <property type="molecule type" value="Genomic_DNA"/>
</dbReference>
<proteinExistence type="predicted"/>
<evidence type="ECO:0000256" key="1">
    <source>
        <dbReference type="SAM" id="MobiDB-lite"/>
    </source>
</evidence>
<feature type="region of interest" description="Disordered" evidence="1">
    <location>
        <begin position="41"/>
        <end position="138"/>
    </location>
</feature>
<feature type="compositionally biased region" description="Pro residues" evidence="1">
    <location>
        <begin position="58"/>
        <end position="117"/>
    </location>
</feature>
<evidence type="ECO:0000313" key="3">
    <source>
        <dbReference type="EMBL" id="AZA14418.1"/>
    </source>
</evidence>
<dbReference type="PANTHER" id="PTHR34403">
    <property type="entry name" value="TOL-PAL SYSTEM PROTEIN TOLA"/>
    <property type="match status" value="1"/>
</dbReference>
<feature type="compositionally biased region" description="Basic and acidic residues" evidence="1">
    <location>
        <begin position="118"/>
        <end position="132"/>
    </location>
</feature>
<accession>A0A3G6JBE9</accession>
<dbReference type="InterPro" id="IPR050972">
    <property type="entry name" value="SDr-like"/>
</dbReference>
<feature type="signal peptide" evidence="2">
    <location>
        <begin position="1"/>
        <end position="36"/>
    </location>
</feature>
<protein>
    <submittedName>
        <fullName evidence="3">Procyclic acidic repetitive protein (PARP)</fullName>
    </submittedName>
</protein>
<dbReference type="Proteomes" id="UP000269019">
    <property type="component" value="Chromosome"/>
</dbReference>
<dbReference type="PANTHER" id="PTHR34403:SF17">
    <property type="entry name" value="RETINITIS PIGMENTOSA 1-LIKE 1 PROTEIN-LIKE"/>
    <property type="match status" value="1"/>
</dbReference>
<feature type="chain" id="PRO_5018138329" evidence="2">
    <location>
        <begin position="37"/>
        <end position="322"/>
    </location>
</feature>
<dbReference type="RefSeq" id="WP_206425788.1">
    <property type="nucleotide sequence ID" value="NZ_CP033896.1"/>
</dbReference>
<dbReference type="AlphaFoldDB" id="A0A3G6JBE9"/>